<dbReference type="Proteomes" id="UP000585474">
    <property type="component" value="Unassembled WGS sequence"/>
</dbReference>
<dbReference type="EMBL" id="BJWL01000271">
    <property type="protein sequence ID" value="GFS37138.1"/>
    <property type="molecule type" value="Genomic_DNA"/>
</dbReference>
<protein>
    <submittedName>
        <fullName evidence="1">Bromo-adjacent homology (BAH) domain-containing protein</fullName>
    </submittedName>
</protein>
<name>A0A7J0DKE3_9ERIC</name>
<dbReference type="AlphaFoldDB" id="A0A7J0DKE3"/>
<gene>
    <name evidence="1" type="ORF">Acr_00g0050110</name>
</gene>
<keyword evidence="2" id="KW-1185">Reference proteome</keyword>
<organism evidence="1 2">
    <name type="scientific">Actinidia rufa</name>
    <dbReference type="NCBI Taxonomy" id="165716"/>
    <lineage>
        <taxon>Eukaryota</taxon>
        <taxon>Viridiplantae</taxon>
        <taxon>Streptophyta</taxon>
        <taxon>Embryophyta</taxon>
        <taxon>Tracheophyta</taxon>
        <taxon>Spermatophyta</taxon>
        <taxon>Magnoliopsida</taxon>
        <taxon>eudicotyledons</taxon>
        <taxon>Gunneridae</taxon>
        <taxon>Pentapetalae</taxon>
        <taxon>asterids</taxon>
        <taxon>Ericales</taxon>
        <taxon>Actinidiaceae</taxon>
        <taxon>Actinidia</taxon>
    </lineage>
</organism>
<accession>A0A7J0DKE3</accession>
<evidence type="ECO:0000313" key="2">
    <source>
        <dbReference type="Proteomes" id="UP000585474"/>
    </source>
</evidence>
<sequence length="111" mass="12992">MLLIRVCGYEIFEFPPCRLNAAGTLETHITVDITQKKVLDRDFTVLRRQRKEEGIGNHVIQENCSIVSTLTQFLQRLKHKCVVHFIPLNNQIPNRKQNRFGADWVHVAVYY</sequence>
<comment type="caution">
    <text evidence="1">The sequence shown here is derived from an EMBL/GenBank/DDBJ whole genome shotgun (WGS) entry which is preliminary data.</text>
</comment>
<reference evidence="2" key="1">
    <citation type="submission" date="2019-07" db="EMBL/GenBank/DDBJ databases">
        <title>De Novo Assembly of kiwifruit Actinidia rufa.</title>
        <authorList>
            <person name="Sugita-Konishi S."/>
            <person name="Sato K."/>
            <person name="Mori E."/>
            <person name="Abe Y."/>
            <person name="Kisaki G."/>
            <person name="Hamano K."/>
            <person name="Suezawa K."/>
            <person name="Otani M."/>
            <person name="Fukuda T."/>
            <person name="Manabe T."/>
            <person name="Gomi K."/>
            <person name="Tabuchi M."/>
            <person name="Akimitsu K."/>
            <person name="Kataoka I."/>
        </authorList>
    </citation>
    <scope>NUCLEOTIDE SEQUENCE [LARGE SCALE GENOMIC DNA]</scope>
    <source>
        <strain evidence="2">cv. Fuchu</strain>
    </source>
</reference>
<proteinExistence type="predicted"/>
<evidence type="ECO:0000313" key="1">
    <source>
        <dbReference type="EMBL" id="GFS37138.1"/>
    </source>
</evidence>